<protein>
    <submittedName>
        <fullName evidence="1">Uncharacterized protein</fullName>
    </submittedName>
</protein>
<name>A0A6G1LI90_9PEZI</name>
<keyword evidence="2" id="KW-1185">Reference proteome</keyword>
<feature type="non-terminal residue" evidence="1">
    <location>
        <position position="1"/>
    </location>
</feature>
<organism evidence="1 2">
    <name type="scientific">Teratosphaeria nubilosa</name>
    <dbReference type="NCBI Taxonomy" id="161662"/>
    <lineage>
        <taxon>Eukaryota</taxon>
        <taxon>Fungi</taxon>
        <taxon>Dikarya</taxon>
        <taxon>Ascomycota</taxon>
        <taxon>Pezizomycotina</taxon>
        <taxon>Dothideomycetes</taxon>
        <taxon>Dothideomycetidae</taxon>
        <taxon>Mycosphaerellales</taxon>
        <taxon>Teratosphaeriaceae</taxon>
        <taxon>Teratosphaeria</taxon>
    </lineage>
</organism>
<proteinExistence type="predicted"/>
<gene>
    <name evidence="1" type="ORF">EJ03DRAFT_380613</name>
</gene>
<dbReference type="AlphaFoldDB" id="A0A6G1LI90"/>
<dbReference type="Proteomes" id="UP000799436">
    <property type="component" value="Unassembled WGS sequence"/>
</dbReference>
<reference evidence="1" key="1">
    <citation type="journal article" date="2020" name="Stud. Mycol.">
        <title>101 Dothideomycetes genomes: a test case for predicting lifestyles and emergence of pathogens.</title>
        <authorList>
            <person name="Haridas S."/>
            <person name="Albert R."/>
            <person name="Binder M."/>
            <person name="Bloem J."/>
            <person name="Labutti K."/>
            <person name="Salamov A."/>
            <person name="Andreopoulos B."/>
            <person name="Baker S."/>
            <person name="Barry K."/>
            <person name="Bills G."/>
            <person name="Bluhm B."/>
            <person name="Cannon C."/>
            <person name="Castanera R."/>
            <person name="Culley D."/>
            <person name="Daum C."/>
            <person name="Ezra D."/>
            <person name="Gonzalez J."/>
            <person name="Henrissat B."/>
            <person name="Kuo A."/>
            <person name="Liang C."/>
            <person name="Lipzen A."/>
            <person name="Lutzoni F."/>
            <person name="Magnuson J."/>
            <person name="Mondo S."/>
            <person name="Nolan M."/>
            <person name="Ohm R."/>
            <person name="Pangilinan J."/>
            <person name="Park H.-J."/>
            <person name="Ramirez L."/>
            <person name="Alfaro M."/>
            <person name="Sun H."/>
            <person name="Tritt A."/>
            <person name="Yoshinaga Y."/>
            <person name="Zwiers L.-H."/>
            <person name="Turgeon B."/>
            <person name="Goodwin S."/>
            <person name="Spatafora J."/>
            <person name="Crous P."/>
            <person name="Grigoriev I."/>
        </authorList>
    </citation>
    <scope>NUCLEOTIDE SEQUENCE</scope>
    <source>
        <strain evidence="1">CBS 116005</strain>
    </source>
</reference>
<dbReference type="EMBL" id="ML995814">
    <property type="protein sequence ID" value="KAF2772576.1"/>
    <property type="molecule type" value="Genomic_DNA"/>
</dbReference>
<evidence type="ECO:0000313" key="2">
    <source>
        <dbReference type="Proteomes" id="UP000799436"/>
    </source>
</evidence>
<sequence length="141" mass="15665">RYWHSQSSCTYGAVLNHVSFPKTTRKAIQEAIPEPQYTEDCTPTFPLPSRSTGDFKQETAVLSQPSHSTACEYRLGVTNNNKDAACGSVSVLRSLGLDTNLPVAEPNVPKVHLSLWPKGSHARKTETDVQCILVKEFHVRR</sequence>
<evidence type="ECO:0000313" key="1">
    <source>
        <dbReference type="EMBL" id="KAF2772576.1"/>
    </source>
</evidence>
<accession>A0A6G1LI90</accession>